<dbReference type="PRINTS" id="PR00080">
    <property type="entry name" value="SDRFAMILY"/>
</dbReference>
<dbReference type="SUPFAM" id="SSF51735">
    <property type="entry name" value="NAD(P)-binding Rossmann-fold domains"/>
    <property type="match status" value="1"/>
</dbReference>
<reference evidence="3 4" key="1">
    <citation type="journal article" date="2018" name="PLoS Pathog.">
        <title>Evolution of structural diversity of trichothecenes, a family of toxins produced by plant pathogenic and entomopathogenic fungi.</title>
        <authorList>
            <person name="Proctor R.H."/>
            <person name="McCormick S.P."/>
            <person name="Kim H.S."/>
            <person name="Cardoza R.E."/>
            <person name="Stanley A.M."/>
            <person name="Lindo L."/>
            <person name="Kelly A."/>
            <person name="Brown D.W."/>
            <person name="Lee T."/>
            <person name="Vaughan M.M."/>
            <person name="Alexander N.J."/>
            <person name="Busman M."/>
            <person name="Gutierrez S."/>
        </authorList>
    </citation>
    <scope>NUCLEOTIDE SEQUENCE [LARGE SCALE GENOMIC DNA]</scope>
    <source>
        <strain evidence="3 4">IBT 40837</strain>
    </source>
</reference>
<keyword evidence="1" id="KW-0663">Pyridoxal phosphate</keyword>
<keyword evidence="4" id="KW-1185">Reference proteome</keyword>
<evidence type="ECO:0000313" key="3">
    <source>
        <dbReference type="EMBL" id="RFU81507.1"/>
    </source>
</evidence>
<dbReference type="InterPro" id="IPR002347">
    <property type="entry name" value="SDR_fam"/>
</dbReference>
<dbReference type="STRING" id="490622.A0A395P0E7"/>
<dbReference type="PANTHER" id="PTHR43092">
    <property type="entry name" value="L-CYSTEINE DESULFHYDRASE"/>
    <property type="match status" value="1"/>
</dbReference>
<name>A0A395P0E7_TRIAR</name>
<sequence>MDAVSPSKFGRAFGEKYFMFKPGFIHLNQGSYGGYPRPVRDALHSVQDAVQAEPDNFVRYTYPAKVDEVREMIADHLHAANKDEIVLIPNATTALNTVLRNLKFQSGDMIAYVQGTYGAIEKTVDYLVETTPVESVRVPFDPTIDDDDTLVETFRSVLQEYHGSVRVAIFDTVMSMPGLRMPFERLAQICREFGVLSAIDGAHGIGLIDLDLEKLGADFLTTNCHKWLFVPHTCAILYVALKNQHLMRSTIPTSHGFQPLPEILQKKRVWFITGTSKGLGLRIAEAALQDGDSVVATARNPDNLRHLVEKYGSDRVYPLALDVNDKIQVMSVVAEAVRKFGRLDVVVNNAGYADSYSLEDGSIESFEAQVATNFFGVVYVTKAVIPVLRKQGSGRILQVSSLGGRMSSPGLSAYQSAKWAVGGFSGVVAQEVSPFGIKVTVLEPGGINTDWAANSEELPVSEGYKQTVGEFNKLLARLRPSWSDPAALAQTIVKISKVEEPPLRLLLGVDTIPLAKQAAENLAASDEKWQAATKLSL</sequence>
<dbReference type="InterPro" id="IPR036291">
    <property type="entry name" value="NAD(P)-bd_dom_sf"/>
</dbReference>
<dbReference type="PRINTS" id="PR00081">
    <property type="entry name" value="GDHRDH"/>
</dbReference>
<dbReference type="PANTHER" id="PTHR43092:SF2">
    <property type="entry name" value="HERCYNYLCYSTEINE SULFOXIDE LYASE"/>
    <property type="match status" value="1"/>
</dbReference>
<dbReference type="AlphaFoldDB" id="A0A395P0E7"/>
<dbReference type="CDD" id="cd05374">
    <property type="entry name" value="17beta-HSD-like_SDR_c"/>
    <property type="match status" value="1"/>
</dbReference>
<dbReference type="InterPro" id="IPR015424">
    <property type="entry name" value="PyrdxlP-dep_Trfase"/>
</dbReference>
<feature type="domain" description="Aminotransferase class V" evidence="2">
    <location>
        <begin position="64"/>
        <end position="248"/>
    </location>
</feature>
<dbReference type="Gene3D" id="3.40.640.10">
    <property type="entry name" value="Type I PLP-dependent aspartate aminotransferase-like (Major domain)"/>
    <property type="match status" value="1"/>
</dbReference>
<evidence type="ECO:0000256" key="1">
    <source>
        <dbReference type="ARBA" id="ARBA00022898"/>
    </source>
</evidence>
<dbReference type="InterPro" id="IPR000192">
    <property type="entry name" value="Aminotrans_V_dom"/>
</dbReference>
<evidence type="ECO:0000259" key="2">
    <source>
        <dbReference type="Pfam" id="PF00266"/>
    </source>
</evidence>
<accession>A0A395P0E7</accession>
<dbReference type="Pfam" id="PF00266">
    <property type="entry name" value="Aminotran_5"/>
    <property type="match status" value="1"/>
</dbReference>
<gene>
    <name evidence="3" type="ORF">TARUN_666</name>
</gene>
<comment type="caution">
    <text evidence="3">The sequence shown here is derived from an EMBL/GenBank/DDBJ whole genome shotgun (WGS) entry which is preliminary data.</text>
</comment>
<organism evidence="3 4">
    <name type="scientific">Trichoderma arundinaceum</name>
    <dbReference type="NCBI Taxonomy" id="490622"/>
    <lineage>
        <taxon>Eukaryota</taxon>
        <taxon>Fungi</taxon>
        <taxon>Dikarya</taxon>
        <taxon>Ascomycota</taxon>
        <taxon>Pezizomycotina</taxon>
        <taxon>Sordariomycetes</taxon>
        <taxon>Hypocreomycetidae</taxon>
        <taxon>Hypocreales</taxon>
        <taxon>Hypocreaceae</taxon>
        <taxon>Trichoderma</taxon>
    </lineage>
</organism>
<proteinExistence type="predicted"/>
<protein>
    <recommendedName>
        <fullName evidence="2">Aminotransferase class V domain-containing protein</fullName>
    </recommendedName>
</protein>
<dbReference type="SUPFAM" id="SSF53383">
    <property type="entry name" value="PLP-dependent transferases"/>
    <property type="match status" value="1"/>
</dbReference>
<dbReference type="EMBL" id="PXOA01000044">
    <property type="protein sequence ID" value="RFU81507.1"/>
    <property type="molecule type" value="Genomic_DNA"/>
</dbReference>
<dbReference type="InterPro" id="IPR015421">
    <property type="entry name" value="PyrdxlP-dep_Trfase_major"/>
</dbReference>
<dbReference type="Gene3D" id="3.40.50.720">
    <property type="entry name" value="NAD(P)-binding Rossmann-like Domain"/>
    <property type="match status" value="1"/>
</dbReference>
<dbReference type="Proteomes" id="UP000266272">
    <property type="component" value="Unassembled WGS sequence"/>
</dbReference>
<evidence type="ECO:0000313" key="4">
    <source>
        <dbReference type="Proteomes" id="UP000266272"/>
    </source>
</evidence>
<dbReference type="OrthoDB" id="5978656at2759"/>
<dbReference type="Pfam" id="PF00106">
    <property type="entry name" value="adh_short"/>
    <property type="match status" value="1"/>
</dbReference>